<feature type="transmembrane region" description="Helical" evidence="7">
    <location>
        <begin position="54"/>
        <end position="71"/>
    </location>
</feature>
<keyword evidence="3 7" id="KW-0812">Transmembrane</keyword>
<evidence type="ECO:0000256" key="4">
    <source>
        <dbReference type="ARBA" id="ARBA00022989"/>
    </source>
</evidence>
<gene>
    <name evidence="7" type="primary">msrQ</name>
    <name evidence="9" type="ORF">ACBP88_09220</name>
</gene>
<evidence type="ECO:0000256" key="5">
    <source>
        <dbReference type="ARBA" id="ARBA00023004"/>
    </source>
</evidence>
<comment type="function">
    <text evidence="7">Part of the MsrPQ system that repairs oxidized periplasmic proteins containing methionine sulfoxide residues (Met-O), using respiratory chain electrons. Thus protects these proteins from oxidative-stress damage caused by reactive species of oxygen and chlorine generated by the host defense mechanisms. MsrPQ is essential for the maintenance of envelope integrity under bleach stress, rescuing a wide series of structurally unrelated periplasmic proteins from methionine oxidation. MsrQ provides electrons for reduction to the reductase catalytic subunit MsrP, using the quinone pool of the respiratory chain.</text>
</comment>
<feature type="transmembrane region" description="Helical" evidence="7">
    <location>
        <begin position="154"/>
        <end position="171"/>
    </location>
</feature>
<keyword evidence="2 7" id="KW-0813">Transport</keyword>
<dbReference type="HAMAP" id="MF_01207">
    <property type="entry name" value="MsrQ"/>
    <property type="match status" value="1"/>
</dbReference>
<keyword evidence="6 7" id="KW-0472">Membrane</keyword>
<keyword evidence="7" id="KW-0288">FMN</keyword>
<keyword evidence="7" id="KW-0249">Electron transport</keyword>
<dbReference type="InterPro" id="IPR022837">
    <property type="entry name" value="MsrQ-like"/>
</dbReference>
<organism evidence="9 10">
    <name type="scientific">Comamonas jiangduensis</name>
    <dbReference type="NCBI Taxonomy" id="1194168"/>
    <lineage>
        <taxon>Bacteria</taxon>
        <taxon>Pseudomonadati</taxon>
        <taxon>Pseudomonadota</taxon>
        <taxon>Betaproteobacteria</taxon>
        <taxon>Burkholderiales</taxon>
        <taxon>Comamonadaceae</taxon>
        <taxon>Comamonas</taxon>
    </lineage>
</organism>
<evidence type="ECO:0000313" key="9">
    <source>
        <dbReference type="EMBL" id="MEZ2739627.1"/>
    </source>
</evidence>
<evidence type="ECO:0000313" key="10">
    <source>
        <dbReference type="Proteomes" id="UP001567350"/>
    </source>
</evidence>
<keyword evidence="7" id="KW-0479">Metal-binding</keyword>
<dbReference type="Proteomes" id="UP001567350">
    <property type="component" value="Unassembled WGS sequence"/>
</dbReference>
<comment type="caution">
    <text evidence="9">The sequence shown here is derived from an EMBL/GenBank/DDBJ whole genome shotgun (WGS) entry which is preliminary data.</text>
</comment>
<feature type="domain" description="Ferric oxidoreductase" evidence="8">
    <location>
        <begin position="53"/>
        <end position="165"/>
    </location>
</feature>
<evidence type="ECO:0000259" key="8">
    <source>
        <dbReference type="Pfam" id="PF01794"/>
    </source>
</evidence>
<keyword evidence="5 7" id="KW-0408">Iron</keyword>
<comment type="cofactor">
    <cofactor evidence="7">
        <name>FMN</name>
        <dbReference type="ChEBI" id="CHEBI:58210"/>
    </cofactor>
    <text evidence="7">Binds 1 FMN per subunit.</text>
</comment>
<evidence type="ECO:0000256" key="7">
    <source>
        <dbReference type="HAMAP-Rule" id="MF_01207"/>
    </source>
</evidence>
<keyword evidence="7" id="KW-0285">Flavoprotein</keyword>
<feature type="transmembrane region" description="Helical" evidence="7">
    <location>
        <begin position="183"/>
        <end position="201"/>
    </location>
</feature>
<keyword evidence="7" id="KW-1003">Cell membrane</keyword>
<keyword evidence="7" id="KW-0349">Heme</keyword>
<comment type="cofactor">
    <cofactor evidence="7">
        <name>heme b</name>
        <dbReference type="ChEBI" id="CHEBI:60344"/>
    </cofactor>
    <text evidence="7">Binds 1 heme b (iron(II)-protoporphyrin IX) group per subunit.</text>
</comment>
<accession>A0ABV4ICW7</accession>
<dbReference type="RefSeq" id="WP_370893642.1">
    <property type="nucleotide sequence ID" value="NZ_JBGJLR010000008.1"/>
</dbReference>
<feature type="transmembrane region" description="Helical" evidence="7">
    <location>
        <begin position="120"/>
        <end position="142"/>
    </location>
</feature>
<reference evidence="9 10" key="1">
    <citation type="submission" date="2024-08" db="EMBL/GenBank/DDBJ databases">
        <authorList>
            <person name="Feng Z."/>
            <person name="Ronholm J."/>
        </authorList>
    </citation>
    <scope>NUCLEOTIDE SEQUENCE [LARGE SCALE GENOMIC DNA]</scope>
    <source>
        <strain evidence="9 10">4-AB0-8</strain>
    </source>
</reference>
<proteinExistence type="inferred from homology"/>
<comment type="caution">
    <text evidence="7">Lacks conserved residue(s) required for the propagation of feature annotation.</text>
</comment>
<dbReference type="Pfam" id="PF01794">
    <property type="entry name" value="Ferric_reduct"/>
    <property type="match status" value="1"/>
</dbReference>
<evidence type="ECO:0000256" key="3">
    <source>
        <dbReference type="ARBA" id="ARBA00022692"/>
    </source>
</evidence>
<dbReference type="EMBL" id="JBGJLR010000008">
    <property type="protein sequence ID" value="MEZ2739627.1"/>
    <property type="molecule type" value="Genomic_DNA"/>
</dbReference>
<protein>
    <recommendedName>
        <fullName evidence="7">Protein-methionine-sulfoxide reductase heme-binding subunit MsrQ</fullName>
    </recommendedName>
    <alternativeName>
        <fullName evidence="7">Flavocytochrome MsrQ</fullName>
    </alternativeName>
</protein>
<dbReference type="PANTHER" id="PTHR36964:SF1">
    <property type="entry name" value="PROTEIN-METHIONINE-SULFOXIDE REDUCTASE HEME-BINDING SUBUNIT MSRQ"/>
    <property type="match status" value="1"/>
</dbReference>
<comment type="subcellular location">
    <subcellularLocation>
        <location evidence="7">Cell membrane</location>
        <topology evidence="7">Multi-pass membrane protein</topology>
    </subcellularLocation>
    <subcellularLocation>
        <location evidence="1">Membrane</location>
        <topology evidence="1">Multi-pass membrane protein</topology>
    </subcellularLocation>
</comment>
<name>A0ABV4ICW7_9BURK</name>
<dbReference type="InterPro" id="IPR013130">
    <property type="entry name" value="Fe3_Rdtase_TM_dom"/>
</dbReference>
<evidence type="ECO:0000256" key="1">
    <source>
        <dbReference type="ARBA" id="ARBA00004141"/>
    </source>
</evidence>
<comment type="subunit">
    <text evidence="7">Heterodimer of a catalytic subunit (MsrP) and a heme-binding subunit (MsrQ).</text>
</comment>
<keyword evidence="4 7" id="KW-1133">Transmembrane helix</keyword>
<dbReference type="PANTHER" id="PTHR36964">
    <property type="entry name" value="PROTEIN-METHIONINE-SULFOXIDE REDUCTASE HEME-BINDING SUBUNIT MSRQ"/>
    <property type="match status" value="1"/>
</dbReference>
<feature type="transmembrane region" description="Helical" evidence="7">
    <location>
        <begin position="83"/>
        <end position="100"/>
    </location>
</feature>
<evidence type="ECO:0000256" key="2">
    <source>
        <dbReference type="ARBA" id="ARBA00022448"/>
    </source>
</evidence>
<evidence type="ECO:0000256" key="6">
    <source>
        <dbReference type="ARBA" id="ARBA00023136"/>
    </source>
</evidence>
<keyword evidence="10" id="KW-1185">Reference proteome</keyword>
<comment type="similarity">
    <text evidence="7">Belongs to the MsrQ family.</text>
</comment>
<sequence length="214" mass="24357">MLRNTLNQALLHTSAKPFLWLLCLTPLASLVGQLLLNTLGPNPAEALIRSTGDWALRALCVALAVTPLRLFSGLTGLARMRRLLGLFAFFYALLHAVSYAGLDMEWKWASIWGDVLQRPFVLAGLLAMVVLLLLALTSPKAMLKAMGAPRWQRLHRTVYVAAWLAVLHFYWMRLGKNNLTEVFYYGFILFLLISTRIYFYWRKNSPIKLFNSNK</sequence>